<reference evidence="3" key="1">
    <citation type="submission" date="2020-05" db="EMBL/GenBank/DDBJ databases">
        <authorList>
            <person name="Zeng H."/>
            <person name="Chan Y.K."/>
            <person name="Watt R.M."/>
        </authorList>
    </citation>
    <scope>NUCLEOTIDE SEQUENCE</scope>
    <source>
        <strain evidence="3">ATCC 700773</strain>
    </source>
</reference>
<evidence type="ECO:0000256" key="1">
    <source>
        <dbReference type="SAM" id="SignalP"/>
    </source>
</evidence>
<accession>A0A975F203</accession>
<evidence type="ECO:0000259" key="2">
    <source>
        <dbReference type="Pfam" id="PF13200"/>
    </source>
</evidence>
<dbReference type="Gene3D" id="3.20.20.80">
    <property type="entry name" value="Glycosidases"/>
    <property type="match status" value="1"/>
</dbReference>
<protein>
    <recommendedName>
        <fullName evidence="2">DUF4015 domain-containing protein</fullName>
    </recommendedName>
</protein>
<dbReference type="SUPFAM" id="SSF51445">
    <property type="entry name" value="(Trans)glycosidases"/>
    <property type="match status" value="1"/>
</dbReference>
<dbReference type="InterPro" id="IPR025275">
    <property type="entry name" value="DUF4015"/>
</dbReference>
<evidence type="ECO:0000313" key="3">
    <source>
        <dbReference type="EMBL" id="QTQ12962.1"/>
    </source>
</evidence>
<feature type="chain" id="PRO_5036803819" description="DUF4015 domain-containing protein" evidence="1">
    <location>
        <begin position="20"/>
        <end position="801"/>
    </location>
</feature>
<dbReference type="EMBL" id="CP054257">
    <property type="protein sequence ID" value="QTQ12962.1"/>
    <property type="molecule type" value="Genomic_DNA"/>
</dbReference>
<dbReference type="InterPro" id="IPR017853">
    <property type="entry name" value="GH"/>
</dbReference>
<reference evidence="3" key="2">
    <citation type="journal article" date="2021" name="Microbiol. Resour. Announc.">
        <title>Complete Genome Sequences of Three Human Oral Treponema parvum Isolates.</title>
        <authorList>
            <person name="Zeng H."/>
            <person name="Watt R.M."/>
        </authorList>
    </citation>
    <scope>NUCLEOTIDE SEQUENCE</scope>
    <source>
        <strain evidence="3">ATCC 700773</strain>
    </source>
</reference>
<proteinExistence type="predicted"/>
<sequence>MLKFAAPFALLFCLSSATAQTQARPLYQLSPMPLKEETTDTATQNIIAGNDAGLFRITGSNTALPLWTEGRVKQILRTETVGKTGNTEEHWYFITSKGILYSQDLNEFEFRNTGLPYLVIHEYDEQKDDYTQQIEDLKDICANPLNPMQLVTATKDNVYISFDGGLNWKSLGSMSKTTAGIKAVAIADMPHFAPDGNFYGTDLAVFMSHPIFGLSYIMPNDQKPAWTDVTSGFKMMSSLTAPDEISDILPVLKADAEGRNYVDIYISQTFIPNIYRFNWEKKKGELLYGGNEPSDTVESLVNVGDTLLFTRPSDVGTFNLKEQKEVGTPEKFSLWKERFDSLFFPVQTAWIPKAAAGFEKGFVLNELWMLYPEKIGSKYANVIKDNKRSLYIPPYQVRKQLGSEGIDKFLSIVEENGLNSVVIDMKDDYGLLRYSTKDPLVAQKATESQYSVDIDQFISKFKEKDIYLIARIVVFKDKNLARYGGGKYAVWDAVTGRAWVGIKGYEDVKNEEGTIIGKETVYYDENWVDPYSAEVWEYNVGIAKELIARGFDEIQFDYIRFPTDGYNLKNARFRWHSQGMTKESALMSFLAYARKQIEAPLGIDIYGANGWYRSGARTGQDVEMLSNYVDVICPMFYPSHFEQDFLLYEPVAERPYRIYFYGAYRNSIIGRNRIIVRPWVQAFYLNVRYDRQFYSKEYVRQQLFGIRDSVNKGYMYWNNVGNYSMIQPDIGEEPYSGKTKEAGREYRKPAFGISENAKNKSDSEGQRTLPSISVIDSVRKYESPEKNRFLNIFKLPSTSIF</sequence>
<evidence type="ECO:0000313" key="4">
    <source>
        <dbReference type="Proteomes" id="UP000671995"/>
    </source>
</evidence>
<name>A0A975F203_9SPIR</name>
<dbReference type="Proteomes" id="UP000671995">
    <property type="component" value="Chromosome"/>
</dbReference>
<feature type="signal peptide" evidence="1">
    <location>
        <begin position="1"/>
        <end position="19"/>
    </location>
</feature>
<organism evidence="3 4">
    <name type="scientific">Treponema parvum</name>
    <dbReference type="NCBI Taxonomy" id="138851"/>
    <lineage>
        <taxon>Bacteria</taxon>
        <taxon>Pseudomonadati</taxon>
        <taxon>Spirochaetota</taxon>
        <taxon>Spirochaetia</taxon>
        <taxon>Spirochaetales</taxon>
        <taxon>Treponemataceae</taxon>
        <taxon>Treponema</taxon>
    </lineage>
</organism>
<keyword evidence="1" id="KW-0732">Signal</keyword>
<feature type="domain" description="DUF4015" evidence="2">
    <location>
        <begin position="403"/>
        <end position="723"/>
    </location>
</feature>
<dbReference type="AlphaFoldDB" id="A0A975F203"/>
<dbReference type="Pfam" id="PF13200">
    <property type="entry name" value="DUF4015"/>
    <property type="match status" value="1"/>
</dbReference>
<gene>
    <name evidence="3" type="ORF">HRI96_11625</name>
</gene>